<dbReference type="Gene3D" id="1.25.40.420">
    <property type="match status" value="1"/>
</dbReference>
<dbReference type="Proteomes" id="UP001620645">
    <property type="component" value="Unassembled WGS sequence"/>
</dbReference>
<name>A0ABD2IUV9_HETSC</name>
<dbReference type="AlphaFoldDB" id="A0ABD2IUV9"/>
<feature type="domain" description="BACK" evidence="1">
    <location>
        <begin position="51"/>
        <end position="162"/>
    </location>
</feature>
<dbReference type="EMBL" id="JBICCN010000273">
    <property type="protein sequence ID" value="KAL3081400.1"/>
    <property type="molecule type" value="Genomic_DNA"/>
</dbReference>
<dbReference type="PANTHER" id="PTHR45774">
    <property type="entry name" value="BTB/POZ DOMAIN-CONTAINING"/>
    <property type="match status" value="1"/>
</dbReference>
<comment type="caution">
    <text evidence="2">The sequence shown here is derived from an EMBL/GenBank/DDBJ whole genome shotgun (WGS) entry which is preliminary data.</text>
</comment>
<evidence type="ECO:0000313" key="2">
    <source>
        <dbReference type="EMBL" id="KAL3081400.1"/>
    </source>
</evidence>
<dbReference type="PANTHER" id="PTHR45774:SF3">
    <property type="entry name" value="BTB (POZ) DOMAIN-CONTAINING 2B-RELATED"/>
    <property type="match status" value="1"/>
</dbReference>
<dbReference type="Pfam" id="PF07707">
    <property type="entry name" value="BACK"/>
    <property type="match status" value="1"/>
</dbReference>
<proteinExistence type="predicted"/>
<dbReference type="SUPFAM" id="SSF54695">
    <property type="entry name" value="POZ domain"/>
    <property type="match status" value="1"/>
</dbReference>
<dbReference type="Gene3D" id="3.30.710.10">
    <property type="entry name" value="Potassium Channel Kv1.1, Chain A"/>
    <property type="match status" value="1"/>
</dbReference>
<dbReference type="InterPro" id="IPR011333">
    <property type="entry name" value="SKP1/BTB/POZ_sf"/>
</dbReference>
<evidence type="ECO:0000259" key="1">
    <source>
        <dbReference type="SMART" id="SM00875"/>
    </source>
</evidence>
<protein>
    <recommendedName>
        <fullName evidence="1">BACK domain-containing protein</fullName>
    </recommendedName>
</protein>
<gene>
    <name evidence="2" type="ORF">niasHS_011644</name>
</gene>
<reference evidence="2 3" key="1">
    <citation type="submission" date="2024-10" db="EMBL/GenBank/DDBJ databases">
        <authorList>
            <person name="Kim D."/>
        </authorList>
    </citation>
    <scope>NUCLEOTIDE SEQUENCE [LARGE SCALE GENOMIC DNA]</scope>
    <source>
        <strain evidence="2">Taebaek</strain>
    </source>
</reference>
<keyword evidence="3" id="KW-1185">Reference proteome</keyword>
<dbReference type="InterPro" id="IPR011705">
    <property type="entry name" value="BACK"/>
</dbReference>
<accession>A0ABD2IUV9</accession>
<evidence type="ECO:0000313" key="3">
    <source>
        <dbReference type="Proteomes" id="UP001620645"/>
    </source>
</evidence>
<organism evidence="2 3">
    <name type="scientific">Heterodera schachtii</name>
    <name type="common">Sugarbeet cyst nematode worm</name>
    <name type="synonym">Tylenchus schachtii</name>
    <dbReference type="NCBI Taxonomy" id="97005"/>
    <lineage>
        <taxon>Eukaryota</taxon>
        <taxon>Metazoa</taxon>
        <taxon>Ecdysozoa</taxon>
        <taxon>Nematoda</taxon>
        <taxon>Chromadorea</taxon>
        <taxon>Rhabditida</taxon>
        <taxon>Tylenchina</taxon>
        <taxon>Tylenchomorpha</taxon>
        <taxon>Tylenchoidea</taxon>
        <taxon>Heteroderidae</taxon>
        <taxon>Heteroderinae</taxon>
        <taxon>Heterodera</taxon>
    </lineage>
</organism>
<sequence>MFNGDQTNTPMTDGSADNNPIMVTDVDIFAFNVMLRYIYTEKLVESDVSNWFSVLYAAKKYKVLDLDLRCLGNIDKRANEIFQSVSILSINQELLCDLLERDQLVINGEIEIWKAALRWADNQCRENGKQITGANRREMLGTALYKIRFPAIPHEDFSRIIVPSAVLTDDELINLYAYYTLPREIVPVFPTKLRIQSSCKA</sequence>
<dbReference type="SMART" id="SM00875">
    <property type="entry name" value="BACK"/>
    <property type="match status" value="1"/>
</dbReference>